<evidence type="ECO:0000256" key="1">
    <source>
        <dbReference type="SAM" id="SignalP"/>
    </source>
</evidence>
<dbReference type="Proteomes" id="UP000269721">
    <property type="component" value="Unassembled WGS sequence"/>
</dbReference>
<protein>
    <submittedName>
        <fullName evidence="2">Uncharacterized protein</fullName>
    </submittedName>
</protein>
<accession>A0A4P9VXC9</accession>
<name>A0A4P9VXC9_9FUNG</name>
<keyword evidence="3" id="KW-1185">Reference proteome</keyword>
<dbReference type="EMBL" id="ML000711">
    <property type="protein sequence ID" value="RKO83902.1"/>
    <property type="molecule type" value="Genomic_DNA"/>
</dbReference>
<sequence>MHSTVLTAMLAFSASSVLALPSHELQARDDNYSLIYPSCMSGWADARKLKPVRPPVVTDNLGIDGGDGYYFGYQCRLHGECYSYCPKLSPAEPIGYRTIIQITKLSVSSLVPPEDGGKPLLGPRPREAIRFLRWIREKATASGRPVVLLNSCDPDVEAIREHADAVGIPCASCCLSVEREHMPDCKAWGLLTKGLADVSLVFSDDRLGAHTPLWDALVLYMSNGIATTIRPIDADLAHFAEPSKQSGVSCVSKLVRKVHESMYSDEDDEEE</sequence>
<keyword evidence="1" id="KW-0732">Signal</keyword>
<feature type="signal peptide" evidence="1">
    <location>
        <begin position="1"/>
        <end position="19"/>
    </location>
</feature>
<dbReference type="AlphaFoldDB" id="A0A4P9VXC9"/>
<feature type="chain" id="PRO_5020941064" evidence="1">
    <location>
        <begin position="20"/>
        <end position="271"/>
    </location>
</feature>
<proteinExistence type="predicted"/>
<reference evidence="3" key="1">
    <citation type="journal article" date="2018" name="Nat. Microbiol.">
        <title>Leveraging single-cell genomics to expand the fungal tree of life.</title>
        <authorList>
            <person name="Ahrendt S.R."/>
            <person name="Quandt C.A."/>
            <person name="Ciobanu D."/>
            <person name="Clum A."/>
            <person name="Salamov A."/>
            <person name="Andreopoulos B."/>
            <person name="Cheng J.F."/>
            <person name="Woyke T."/>
            <person name="Pelin A."/>
            <person name="Henrissat B."/>
            <person name="Reynolds N.K."/>
            <person name="Benny G.L."/>
            <person name="Smith M.E."/>
            <person name="James T.Y."/>
            <person name="Grigoriev I.V."/>
        </authorList>
    </citation>
    <scope>NUCLEOTIDE SEQUENCE [LARGE SCALE GENOMIC DNA]</scope>
</reference>
<gene>
    <name evidence="2" type="ORF">BDK51DRAFT_49575</name>
</gene>
<evidence type="ECO:0000313" key="2">
    <source>
        <dbReference type="EMBL" id="RKO83902.1"/>
    </source>
</evidence>
<evidence type="ECO:0000313" key="3">
    <source>
        <dbReference type="Proteomes" id="UP000269721"/>
    </source>
</evidence>
<organism evidence="2 3">
    <name type="scientific">Blyttiomyces helicus</name>
    <dbReference type="NCBI Taxonomy" id="388810"/>
    <lineage>
        <taxon>Eukaryota</taxon>
        <taxon>Fungi</taxon>
        <taxon>Fungi incertae sedis</taxon>
        <taxon>Chytridiomycota</taxon>
        <taxon>Chytridiomycota incertae sedis</taxon>
        <taxon>Chytridiomycetes</taxon>
        <taxon>Chytridiomycetes incertae sedis</taxon>
        <taxon>Blyttiomyces</taxon>
    </lineage>
</organism>